<evidence type="ECO:0000313" key="2">
    <source>
        <dbReference type="Proteomes" id="UP000230069"/>
    </source>
</evidence>
<evidence type="ECO:0000313" key="1">
    <source>
        <dbReference type="EMBL" id="PIA34494.1"/>
    </source>
</evidence>
<reference evidence="1 2" key="1">
    <citation type="submission" date="2017-09" db="EMBL/GenBank/DDBJ databases">
        <title>WGS assembly of Aquilegia coerulea Goldsmith.</title>
        <authorList>
            <person name="Hodges S."/>
            <person name="Kramer E."/>
            <person name="Nordborg M."/>
            <person name="Tomkins J."/>
            <person name="Borevitz J."/>
            <person name="Derieg N."/>
            <person name="Yan J."/>
            <person name="Mihaltcheva S."/>
            <person name="Hayes R.D."/>
            <person name="Rokhsar D."/>
        </authorList>
    </citation>
    <scope>NUCLEOTIDE SEQUENCE [LARGE SCALE GENOMIC DNA]</scope>
    <source>
        <strain evidence="2">cv. Goldsmith</strain>
    </source>
</reference>
<gene>
    <name evidence="1" type="ORF">AQUCO_03700042v1</name>
</gene>
<dbReference type="InParanoid" id="A0A2G5CT82"/>
<dbReference type="Proteomes" id="UP000230069">
    <property type="component" value="Unassembled WGS sequence"/>
</dbReference>
<sequence length="89" mass="10286">MEVCCLTIKLYESVNSVLLFDDNVSLCRNVLSRPNAGICVTIPTFFDPLDRCILVCYKNAARWPDCCQGKQAHHHFHNLHHFQNLLQQQ</sequence>
<organism evidence="1 2">
    <name type="scientific">Aquilegia coerulea</name>
    <name type="common">Rocky mountain columbine</name>
    <dbReference type="NCBI Taxonomy" id="218851"/>
    <lineage>
        <taxon>Eukaryota</taxon>
        <taxon>Viridiplantae</taxon>
        <taxon>Streptophyta</taxon>
        <taxon>Embryophyta</taxon>
        <taxon>Tracheophyta</taxon>
        <taxon>Spermatophyta</taxon>
        <taxon>Magnoliopsida</taxon>
        <taxon>Ranunculales</taxon>
        <taxon>Ranunculaceae</taxon>
        <taxon>Thalictroideae</taxon>
        <taxon>Aquilegia</taxon>
    </lineage>
</organism>
<name>A0A2G5CT82_AQUCA</name>
<dbReference type="EMBL" id="KZ305054">
    <property type="protein sequence ID" value="PIA34494.1"/>
    <property type="molecule type" value="Genomic_DNA"/>
</dbReference>
<dbReference type="AlphaFoldDB" id="A0A2G5CT82"/>
<keyword evidence="2" id="KW-1185">Reference proteome</keyword>
<protein>
    <submittedName>
        <fullName evidence="1">Uncharacterized protein</fullName>
    </submittedName>
</protein>
<accession>A0A2G5CT82</accession>
<proteinExistence type="predicted"/>